<accession>A0ABV9S5C4</accession>
<comment type="caution">
    <text evidence="1">The sequence shown here is derived from an EMBL/GenBank/DDBJ whole genome shotgun (WGS) entry which is preliminary data.</text>
</comment>
<evidence type="ECO:0000313" key="2">
    <source>
        <dbReference type="Proteomes" id="UP001595859"/>
    </source>
</evidence>
<sequence length="56" mass="6108">MFTTQEAISAEISYRMELAGDAALRARVRRPSLLRRLLTKAPGAPKVVARATPLSV</sequence>
<dbReference type="Proteomes" id="UP001595859">
    <property type="component" value="Unassembled WGS sequence"/>
</dbReference>
<gene>
    <name evidence="1" type="ORF">ACFPCV_19455</name>
</gene>
<organism evidence="1 2">
    <name type="scientific">Actinophytocola glycyrrhizae</name>
    <dbReference type="NCBI Taxonomy" id="2044873"/>
    <lineage>
        <taxon>Bacteria</taxon>
        <taxon>Bacillati</taxon>
        <taxon>Actinomycetota</taxon>
        <taxon>Actinomycetes</taxon>
        <taxon>Pseudonocardiales</taxon>
        <taxon>Pseudonocardiaceae</taxon>
    </lineage>
</organism>
<proteinExistence type="predicted"/>
<protein>
    <submittedName>
        <fullName evidence="1">Uncharacterized protein</fullName>
    </submittedName>
</protein>
<reference evidence="2" key="1">
    <citation type="journal article" date="2019" name="Int. J. Syst. Evol. Microbiol.">
        <title>The Global Catalogue of Microorganisms (GCM) 10K type strain sequencing project: providing services to taxonomists for standard genome sequencing and annotation.</title>
        <authorList>
            <consortium name="The Broad Institute Genomics Platform"/>
            <consortium name="The Broad Institute Genome Sequencing Center for Infectious Disease"/>
            <person name="Wu L."/>
            <person name="Ma J."/>
        </authorList>
    </citation>
    <scope>NUCLEOTIDE SEQUENCE [LARGE SCALE GENOMIC DNA]</scope>
    <source>
        <strain evidence="2">ZS-22-S1</strain>
    </source>
</reference>
<keyword evidence="2" id="KW-1185">Reference proteome</keyword>
<dbReference type="EMBL" id="JBHSIS010000008">
    <property type="protein sequence ID" value="MFC4855692.1"/>
    <property type="molecule type" value="Genomic_DNA"/>
</dbReference>
<name>A0ABV9S5C4_9PSEU</name>
<evidence type="ECO:0000313" key="1">
    <source>
        <dbReference type="EMBL" id="MFC4855692.1"/>
    </source>
</evidence>
<dbReference type="RefSeq" id="WP_378057650.1">
    <property type="nucleotide sequence ID" value="NZ_JBHSIS010000008.1"/>
</dbReference>